<sequence length="70" mass="7899">MPITSEILDLIPKAYENFEKIRRKIGWISDATIILKTTNGDDDLIIAISCNGNGFNKISNDDIKNMNSVW</sequence>
<name>A0A075FNB0_9ARCH</name>
<protein>
    <submittedName>
        <fullName evidence="1">Uncharacterized protein</fullName>
    </submittedName>
</protein>
<dbReference type="AlphaFoldDB" id="A0A075FNB0"/>
<dbReference type="EMBL" id="KF900385">
    <property type="protein sequence ID" value="AIE93085.1"/>
    <property type="molecule type" value="Genomic_DNA"/>
</dbReference>
<evidence type="ECO:0000313" key="1">
    <source>
        <dbReference type="EMBL" id="AIE93085.1"/>
    </source>
</evidence>
<proteinExistence type="predicted"/>
<reference evidence="1" key="1">
    <citation type="journal article" date="2014" name="Genome Biol. Evol.">
        <title>Pangenome evidence for extensive interdomain horizontal transfer affecting lineage core and shell genes in uncultured planktonic thaumarchaeota and euryarchaeota.</title>
        <authorList>
            <person name="Deschamps P."/>
            <person name="Zivanovic Y."/>
            <person name="Moreira D."/>
            <person name="Rodriguez-Valera F."/>
            <person name="Lopez-Garcia P."/>
        </authorList>
    </citation>
    <scope>NUCLEOTIDE SEQUENCE</scope>
</reference>
<organism evidence="1">
    <name type="scientific">uncultured marine thaumarchaeote AD1000_31_F12</name>
    <dbReference type="NCBI Taxonomy" id="1455906"/>
    <lineage>
        <taxon>Archaea</taxon>
        <taxon>Nitrososphaerota</taxon>
        <taxon>environmental samples</taxon>
    </lineage>
</organism>
<accession>A0A075FNB0</accession>